<keyword evidence="1" id="KW-1133">Transmembrane helix</keyword>
<comment type="caution">
    <text evidence="2">The sequence shown here is derived from an EMBL/GenBank/DDBJ whole genome shotgun (WGS) entry which is preliminary data.</text>
</comment>
<dbReference type="AlphaFoldDB" id="A0AAP2W6U0"/>
<feature type="transmembrane region" description="Helical" evidence="1">
    <location>
        <begin position="67"/>
        <end position="89"/>
    </location>
</feature>
<keyword evidence="1" id="KW-0472">Membrane</keyword>
<dbReference type="Proteomes" id="UP001320159">
    <property type="component" value="Unassembled WGS sequence"/>
</dbReference>
<feature type="transmembrane region" description="Helical" evidence="1">
    <location>
        <begin position="142"/>
        <end position="162"/>
    </location>
</feature>
<reference evidence="2 3" key="1">
    <citation type="submission" date="2017-11" db="EMBL/GenBank/DDBJ databases">
        <title>Isolation and Characterization of Family Methanocellaceae Species from Potential Methane Hydrate Area Offshore Southwestern Taiwan.</title>
        <authorList>
            <person name="Zhang W.-L."/>
            <person name="Chen W.-C."/>
            <person name="Lai M.-C."/>
            <person name="Chen S.-C."/>
        </authorList>
    </citation>
    <scope>NUCLEOTIDE SEQUENCE [LARGE SCALE GENOMIC DNA]</scope>
    <source>
        <strain evidence="2 3">CWC-04</strain>
    </source>
</reference>
<sequence>MIDLKMLIYDIILASYIIISVLIFVPPVLLSITSSDPGYLSLSDSIHTFFSPLCHQLPWRSIFLNDIKMPVCARCTSIYIATALGLLFFRLKGFGTKEFKMNWILFGLLFVPTGIDGVTQLFGLRESTNELRIIAGFPYGLGYALLMVWALPFIWALLELIWDIVSRKDDKTVNGVVKRLKDMVWPIK</sequence>
<evidence type="ECO:0000313" key="2">
    <source>
        <dbReference type="EMBL" id="MCD1294461.1"/>
    </source>
</evidence>
<keyword evidence="1" id="KW-0812">Transmembrane</keyword>
<feature type="transmembrane region" description="Helical" evidence="1">
    <location>
        <begin position="101"/>
        <end position="122"/>
    </location>
</feature>
<dbReference type="EMBL" id="PGCK01000003">
    <property type="protein sequence ID" value="MCD1294461.1"/>
    <property type="molecule type" value="Genomic_DNA"/>
</dbReference>
<dbReference type="Pfam" id="PF09858">
    <property type="entry name" value="DUF2085"/>
    <property type="match status" value="1"/>
</dbReference>
<gene>
    <name evidence="2" type="ORF">CUJ83_05535</name>
</gene>
<protein>
    <recommendedName>
        <fullName evidence="4">DUF2085 domain-containing protein</fullName>
    </recommendedName>
</protein>
<keyword evidence="3" id="KW-1185">Reference proteome</keyword>
<accession>A0AAP2W6U0</accession>
<dbReference type="InterPro" id="IPR019206">
    <property type="entry name" value="DUF2085_TM"/>
</dbReference>
<name>A0AAP2W6U0_9EURY</name>
<evidence type="ECO:0000313" key="3">
    <source>
        <dbReference type="Proteomes" id="UP001320159"/>
    </source>
</evidence>
<feature type="transmembrane region" description="Helical" evidence="1">
    <location>
        <begin position="7"/>
        <end position="32"/>
    </location>
</feature>
<dbReference type="RefSeq" id="WP_230741289.1">
    <property type="nucleotide sequence ID" value="NZ_PGCK01000003.1"/>
</dbReference>
<evidence type="ECO:0008006" key="4">
    <source>
        <dbReference type="Google" id="ProtNLM"/>
    </source>
</evidence>
<organism evidence="2 3">
    <name type="scientific">Methanooceanicella nereidis</name>
    <dbReference type="NCBI Taxonomy" id="2052831"/>
    <lineage>
        <taxon>Archaea</taxon>
        <taxon>Methanobacteriati</taxon>
        <taxon>Methanobacteriota</taxon>
        <taxon>Stenosarchaea group</taxon>
        <taxon>Methanomicrobia</taxon>
        <taxon>Methanocellales</taxon>
        <taxon>Methanocellaceae</taxon>
        <taxon>Methanooceanicella</taxon>
    </lineage>
</organism>
<proteinExistence type="predicted"/>
<evidence type="ECO:0000256" key="1">
    <source>
        <dbReference type="SAM" id="Phobius"/>
    </source>
</evidence>